<dbReference type="AlphaFoldDB" id="A0A8S1JNI7"/>
<keyword evidence="4" id="KW-1185">Reference proteome</keyword>
<evidence type="ECO:0000259" key="2">
    <source>
        <dbReference type="PROSITE" id="PS50006"/>
    </source>
</evidence>
<dbReference type="InterPro" id="IPR000253">
    <property type="entry name" value="FHA_dom"/>
</dbReference>
<evidence type="ECO:0000256" key="1">
    <source>
        <dbReference type="ARBA" id="ARBA00023242"/>
    </source>
</evidence>
<dbReference type="PANTHER" id="PTHR21712:SF29">
    <property type="entry name" value="PRE-RRNA-PROCESSING PROTEIN FHL1"/>
    <property type="match status" value="1"/>
</dbReference>
<proteinExistence type="predicted"/>
<evidence type="ECO:0000313" key="4">
    <source>
        <dbReference type="Proteomes" id="UP000688137"/>
    </source>
</evidence>
<feature type="domain" description="FHA" evidence="2">
    <location>
        <begin position="275"/>
        <end position="336"/>
    </location>
</feature>
<protein>
    <recommendedName>
        <fullName evidence="2">FHA domain-containing protein</fullName>
    </recommendedName>
</protein>
<dbReference type="PROSITE" id="PS50006">
    <property type="entry name" value="FHA_DOMAIN"/>
    <property type="match status" value="1"/>
</dbReference>
<dbReference type="GO" id="GO:0005634">
    <property type="term" value="C:nucleus"/>
    <property type="evidence" value="ECO:0007669"/>
    <property type="project" value="TreeGrafter"/>
</dbReference>
<organism evidence="3 4">
    <name type="scientific">Paramecium primaurelia</name>
    <dbReference type="NCBI Taxonomy" id="5886"/>
    <lineage>
        <taxon>Eukaryota</taxon>
        <taxon>Sar</taxon>
        <taxon>Alveolata</taxon>
        <taxon>Ciliophora</taxon>
        <taxon>Intramacronucleata</taxon>
        <taxon>Oligohymenophorea</taxon>
        <taxon>Peniculida</taxon>
        <taxon>Parameciidae</taxon>
        <taxon>Paramecium</taxon>
    </lineage>
</organism>
<keyword evidence="1" id="KW-0539">Nucleus</keyword>
<dbReference type="OMA" id="HAVISYN"/>
<gene>
    <name evidence="3" type="ORF">PPRIM_AZ9-3.1.T0060025</name>
</gene>
<dbReference type="PANTHER" id="PTHR21712">
    <property type="entry name" value="PRE-RRNA-PROCESSING PROTEIN FHL1"/>
    <property type="match status" value="1"/>
</dbReference>
<name>A0A8S1JNI7_PARPR</name>
<dbReference type="Pfam" id="PF00498">
    <property type="entry name" value="FHA"/>
    <property type="match status" value="1"/>
</dbReference>
<accession>A0A8S1JNI7</accession>
<evidence type="ECO:0000313" key="3">
    <source>
        <dbReference type="EMBL" id="CAD8043943.1"/>
    </source>
</evidence>
<dbReference type="Proteomes" id="UP000688137">
    <property type="component" value="Unassembled WGS sequence"/>
</dbReference>
<reference evidence="3" key="1">
    <citation type="submission" date="2021-01" db="EMBL/GenBank/DDBJ databases">
        <authorList>
            <consortium name="Genoscope - CEA"/>
            <person name="William W."/>
        </authorList>
    </citation>
    <scope>NUCLEOTIDE SEQUENCE</scope>
</reference>
<dbReference type="EMBL" id="CAJJDM010000003">
    <property type="protein sequence ID" value="CAD8043943.1"/>
    <property type="molecule type" value="Genomic_DNA"/>
</dbReference>
<dbReference type="GO" id="GO:0043565">
    <property type="term" value="F:sequence-specific DNA binding"/>
    <property type="evidence" value="ECO:0007669"/>
    <property type="project" value="TreeGrafter"/>
</dbReference>
<dbReference type="InterPro" id="IPR045178">
    <property type="entry name" value="Fhl1/FHA1"/>
</dbReference>
<dbReference type="CDD" id="cd22701">
    <property type="entry name" value="FHA_FKH1-like"/>
    <property type="match status" value="1"/>
</dbReference>
<dbReference type="GO" id="GO:0060962">
    <property type="term" value="P:regulation of ribosomal protein gene transcription by RNA polymerase II"/>
    <property type="evidence" value="ECO:0007669"/>
    <property type="project" value="InterPro"/>
</dbReference>
<comment type="caution">
    <text evidence="3">The sequence shown here is derived from an EMBL/GenBank/DDBJ whole genome shotgun (WGS) entry which is preliminary data.</text>
</comment>
<sequence>MQTREKLGAQAKRMLKILSDFKGQIIDGYKVILTCRDLVLPDIKKLIELLFIFEGLGFITRISKKRFIYSGLKGMTARILEGVEIALTRTQYDREHWLFSEDYIIENKKYSIRQSVYFGLFYQEIITQIFSNQGRMIARDTIEKLVEQLQLTAKEQSSALIINEMASIMTSLNLLDKRSPADAYETYLWIGPDILHQFMIEQLNPYSLQLKEQLTSKVKLNFEKESTYFSNLFRDLVEFQVQDNEVKLPLVNFPTAAYALLKGKHITYYIKKLAIIIGRANQTKNSKYEWDVDLALDLGQKISKQHAVISYNMDKEFFEIRCLSNKKPIYVDSVTITSKDNPVILKHRSSIQIGKFILMFYLPKFSSEIQNQEGTEQNMVVE</sequence>